<dbReference type="Pfam" id="PF01485">
    <property type="entry name" value="IBR"/>
    <property type="match status" value="1"/>
</dbReference>
<dbReference type="EC" id="2.3.2.31" evidence="2"/>
<dbReference type="Proteomes" id="UP000683000">
    <property type="component" value="Unassembled WGS sequence"/>
</dbReference>
<dbReference type="SMART" id="SM00647">
    <property type="entry name" value="IBR"/>
    <property type="match status" value="2"/>
</dbReference>
<gene>
    <name evidence="13" type="ORF">JVT61DRAFT_3184</name>
</gene>
<dbReference type="PROSITE" id="PS50089">
    <property type="entry name" value="ZF_RING_2"/>
    <property type="match status" value="1"/>
</dbReference>
<sequence>MSSDYEYSDEDVDYYDDEDEDMLSPQDDDSDPSDEEMDMDTFGDDFKVPQRAARKSYEVEHESLPQAAVVKLKAADIEHISGIFGVDASTASLLLRYMNWNKERLIEKYMDNASAMSVAAGISPPPKAPASSSAAGPERSQGTSSGARSGALRRPTRQTPAPAPKPEPFVCPICFDDSQTAFSALSCDHTFCAGCWNAYITSKIREEGEHAIRCMAEGCSTIAPDPFLHTALGAGSATRERFNELLIRHFVSSNPNLKYCPYPSCTYTVSCPTAASKSALTTIVPTVTCGADATPPHKFCFGCAIDSDHRPVICGVAKMWLKKCRDDSETANWIKSNTKECAKCQSTIEKNGGCNHMTCKKCKHEFCWVCMGPWSEHGTAWYSCNRYDEKAGVDARDAQSRSRVSLERYLHYYNRWANHEQSAKLSLELYNKTEKKMEEMQITSELTWIEVQFMKKAVDEVEKCRMTLKWTYAMAYYLEKGNEKELFEDNQRDLEQAVEELSELLESPIDADAISTLRQKVTDKAVYVSKRNEIMLEDTAKGFLEGRWTWNVSVEGFD</sequence>
<evidence type="ECO:0000256" key="8">
    <source>
        <dbReference type="ARBA" id="ARBA00022833"/>
    </source>
</evidence>
<dbReference type="Pfam" id="PF21235">
    <property type="entry name" value="UBA_ARI1"/>
    <property type="match status" value="1"/>
</dbReference>
<feature type="compositionally biased region" description="Acidic residues" evidence="10">
    <location>
        <begin position="1"/>
        <end position="43"/>
    </location>
</feature>
<evidence type="ECO:0000256" key="2">
    <source>
        <dbReference type="ARBA" id="ARBA00012251"/>
    </source>
</evidence>
<name>A0A8I2YQL9_9AGAM</name>
<evidence type="ECO:0000256" key="4">
    <source>
        <dbReference type="ARBA" id="ARBA00022723"/>
    </source>
</evidence>
<keyword evidence="3" id="KW-0808">Transferase</keyword>
<dbReference type="InterPro" id="IPR017907">
    <property type="entry name" value="Znf_RING_CS"/>
</dbReference>
<dbReference type="EMBL" id="JAGFBS010000014">
    <property type="protein sequence ID" value="KAG6375617.1"/>
    <property type="molecule type" value="Genomic_DNA"/>
</dbReference>
<evidence type="ECO:0000259" key="11">
    <source>
        <dbReference type="PROSITE" id="PS50089"/>
    </source>
</evidence>
<dbReference type="CDD" id="cd20356">
    <property type="entry name" value="Rcat_RBR_HHARI-like"/>
    <property type="match status" value="1"/>
</dbReference>
<comment type="catalytic activity">
    <reaction evidence="1">
        <text>[E2 ubiquitin-conjugating enzyme]-S-ubiquitinyl-L-cysteine + [acceptor protein]-L-lysine = [E2 ubiquitin-conjugating enzyme]-L-cysteine + [acceptor protein]-N(6)-ubiquitinyl-L-lysine.</text>
        <dbReference type="EC" id="2.3.2.31"/>
    </reaction>
</comment>
<dbReference type="FunFam" id="3.30.40.10:FF:000019">
    <property type="entry name" value="RBR-type E3 ubiquitin transferase"/>
    <property type="match status" value="1"/>
</dbReference>
<evidence type="ECO:0000256" key="9">
    <source>
        <dbReference type="PROSITE-ProRule" id="PRU00175"/>
    </source>
</evidence>
<keyword evidence="6 9" id="KW-0863">Zinc-finger</keyword>
<keyword evidence="7" id="KW-0833">Ubl conjugation pathway</keyword>
<keyword evidence="5" id="KW-0677">Repeat</keyword>
<dbReference type="Pfam" id="PF00097">
    <property type="entry name" value="zf-C3HC4"/>
    <property type="match status" value="1"/>
</dbReference>
<dbReference type="PROSITE" id="PS51873">
    <property type="entry name" value="TRIAD"/>
    <property type="match status" value="1"/>
</dbReference>
<evidence type="ECO:0000256" key="6">
    <source>
        <dbReference type="ARBA" id="ARBA00022771"/>
    </source>
</evidence>
<dbReference type="InterPro" id="IPR013083">
    <property type="entry name" value="Znf_RING/FYVE/PHD"/>
</dbReference>
<feature type="domain" description="RING-type" evidence="12">
    <location>
        <begin position="167"/>
        <end position="388"/>
    </location>
</feature>
<reference evidence="13" key="1">
    <citation type="submission" date="2021-03" db="EMBL/GenBank/DDBJ databases">
        <title>Evolutionary innovations through gain and loss of genes in the ectomycorrhizal Boletales.</title>
        <authorList>
            <person name="Wu G."/>
            <person name="Miyauchi S."/>
            <person name="Morin E."/>
            <person name="Yang Z.-L."/>
            <person name="Xu J."/>
            <person name="Martin F.M."/>
        </authorList>
    </citation>
    <scope>NUCLEOTIDE SEQUENCE</scope>
    <source>
        <strain evidence="13">BR01</strain>
    </source>
</reference>
<dbReference type="AlphaFoldDB" id="A0A8I2YQL9"/>
<keyword evidence="4" id="KW-0479">Metal-binding</keyword>
<evidence type="ECO:0000256" key="5">
    <source>
        <dbReference type="ARBA" id="ARBA00022737"/>
    </source>
</evidence>
<dbReference type="InterPro" id="IPR031127">
    <property type="entry name" value="E3_UB_ligase_RBR"/>
</dbReference>
<evidence type="ECO:0000313" key="14">
    <source>
        <dbReference type="Proteomes" id="UP000683000"/>
    </source>
</evidence>
<evidence type="ECO:0000313" key="13">
    <source>
        <dbReference type="EMBL" id="KAG6375617.1"/>
    </source>
</evidence>
<feature type="region of interest" description="Disordered" evidence="10">
    <location>
        <begin position="1"/>
        <end position="45"/>
    </location>
</feature>
<dbReference type="InterPro" id="IPR002867">
    <property type="entry name" value="IBR_dom"/>
</dbReference>
<dbReference type="Pfam" id="PF22191">
    <property type="entry name" value="IBR_1"/>
    <property type="match status" value="1"/>
</dbReference>
<evidence type="ECO:0000256" key="3">
    <source>
        <dbReference type="ARBA" id="ARBA00022679"/>
    </source>
</evidence>
<proteinExistence type="predicted"/>
<dbReference type="InterPro" id="IPR018957">
    <property type="entry name" value="Znf_C3HC4_RING-type"/>
</dbReference>
<evidence type="ECO:0000256" key="10">
    <source>
        <dbReference type="SAM" id="MobiDB-lite"/>
    </source>
</evidence>
<evidence type="ECO:0000259" key="12">
    <source>
        <dbReference type="PROSITE" id="PS51873"/>
    </source>
</evidence>
<dbReference type="PANTHER" id="PTHR11685">
    <property type="entry name" value="RBR FAMILY RING FINGER AND IBR DOMAIN-CONTAINING"/>
    <property type="match status" value="1"/>
</dbReference>
<dbReference type="GO" id="GO:0061630">
    <property type="term" value="F:ubiquitin protein ligase activity"/>
    <property type="evidence" value="ECO:0007669"/>
    <property type="project" value="UniProtKB-EC"/>
</dbReference>
<keyword evidence="14" id="KW-1185">Reference proteome</keyword>
<feature type="domain" description="RING-type" evidence="11">
    <location>
        <begin position="171"/>
        <end position="214"/>
    </location>
</feature>
<dbReference type="InterPro" id="IPR045840">
    <property type="entry name" value="Ariadne"/>
</dbReference>
<dbReference type="CDD" id="cd20346">
    <property type="entry name" value="BRcat_RBR_ANKIB1"/>
    <property type="match status" value="1"/>
</dbReference>
<dbReference type="FunFam" id="1.20.120.1750:FF:000007">
    <property type="entry name" value="RBR-type E3 ubiquitin transferase"/>
    <property type="match status" value="1"/>
</dbReference>
<evidence type="ECO:0000256" key="7">
    <source>
        <dbReference type="ARBA" id="ARBA00022786"/>
    </source>
</evidence>
<accession>A0A8I2YQL9</accession>
<dbReference type="InterPro" id="IPR044066">
    <property type="entry name" value="TRIAD_supradom"/>
</dbReference>
<dbReference type="OrthoDB" id="10009520at2759"/>
<comment type="caution">
    <text evidence="13">The sequence shown here is derived from an EMBL/GenBank/DDBJ whole genome shotgun (WGS) entry which is preliminary data.</text>
</comment>
<organism evidence="13 14">
    <name type="scientific">Boletus reticuloceps</name>
    <dbReference type="NCBI Taxonomy" id="495285"/>
    <lineage>
        <taxon>Eukaryota</taxon>
        <taxon>Fungi</taxon>
        <taxon>Dikarya</taxon>
        <taxon>Basidiomycota</taxon>
        <taxon>Agaricomycotina</taxon>
        <taxon>Agaricomycetes</taxon>
        <taxon>Agaricomycetidae</taxon>
        <taxon>Boletales</taxon>
        <taxon>Boletineae</taxon>
        <taxon>Boletaceae</taxon>
        <taxon>Boletoideae</taxon>
        <taxon>Boletus</taxon>
    </lineage>
</organism>
<dbReference type="Gene3D" id="1.20.120.1750">
    <property type="match status" value="1"/>
</dbReference>
<dbReference type="SUPFAM" id="SSF57850">
    <property type="entry name" value="RING/U-box"/>
    <property type="match status" value="2"/>
</dbReference>
<protein>
    <recommendedName>
        <fullName evidence="2">RBR-type E3 ubiquitin transferase</fullName>
        <ecNumber evidence="2">2.3.2.31</ecNumber>
    </recommendedName>
</protein>
<dbReference type="GO" id="GO:0008270">
    <property type="term" value="F:zinc ion binding"/>
    <property type="evidence" value="ECO:0007669"/>
    <property type="project" value="UniProtKB-KW"/>
</dbReference>
<dbReference type="GO" id="GO:0016567">
    <property type="term" value="P:protein ubiquitination"/>
    <property type="evidence" value="ECO:0007669"/>
    <property type="project" value="InterPro"/>
</dbReference>
<dbReference type="PROSITE" id="PS00518">
    <property type="entry name" value="ZF_RING_1"/>
    <property type="match status" value="1"/>
</dbReference>
<dbReference type="InterPro" id="IPR048962">
    <property type="entry name" value="ARIH1-like_UBL"/>
</dbReference>
<dbReference type="InterPro" id="IPR001841">
    <property type="entry name" value="Znf_RING"/>
</dbReference>
<evidence type="ECO:0000256" key="1">
    <source>
        <dbReference type="ARBA" id="ARBA00001798"/>
    </source>
</evidence>
<dbReference type="Pfam" id="PF19422">
    <property type="entry name" value="Ariadne"/>
    <property type="match status" value="1"/>
</dbReference>
<feature type="region of interest" description="Disordered" evidence="10">
    <location>
        <begin position="120"/>
        <end position="164"/>
    </location>
</feature>
<dbReference type="Gene3D" id="3.30.40.10">
    <property type="entry name" value="Zinc/RING finger domain, C3HC4 (zinc finger)"/>
    <property type="match status" value="1"/>
</dbReference>
<keyword evidence="8" id="KW-0862">Zinc</keyword>